<evidence type="ECO:0000313" key="1">
    <source>
        <dbReference type="EnsemblPlants" id="AVESA.00010b.r2.6CG1102050.1.CDS"/>
    </source>
</evidence>
<sequence length="136" mass="15213">MCIYTRPVYILAIHNTKHTNPNNFFFPDKTLMAKPSQTFVTLMCLLLLHTSLQVLGGVEANNMRTVHPGRRVLHATYLPQTTVTRQCNLCHCSHDNDKTTYITTCCNESTCNDPAEPDGTCLSQTISCGCDEKTCK</sequence>
<proteinExistence type="predicted"/>
<evidence type="ECO:0000313" key="2">
    <source>
        <dbReference type="Proteomes" id="UP001732700"/>
    </source>
</evidence>
<protein>
    <submittedName>
        <fullName evidence="1">Uncharacterized protein</fullName>
    </submittedName>
</protein>
<name>A0ACD5YZW4_AVESA</name>
<accession>A0ACD5YZW4</accession>
<organism evidence="1 2">
    <name type="scientific">Avena sativa</name>
    <name type="common">Oat</name>
    <dbReference type="NCBI Taxonomy" id="4498"/>
    <lineage>
        <taxon>Eukaryota</taxon>
        <taxon>Viridiplantae</taxon>
        <taxon>Streptophyta</taxon>
        <taxon>Embryophyta</taxon>
        <taxon>Tracheophyta</taxon>
        <taxon>Spermatophyta</taxon>
        <taxon>Magnoliopsida</taxon>
        <taxon>Liliopsida</taxon>
        <taxon>Poales</taxon>
        <taxon>Poaceae</taxon>
        <taxon>BOP clade</taxon>
        <taxon>Pooideae</taxon>
        <taxon>Poodae</taxon>
        <taxon>Poeae</taxon>
        <taxon>Poeae Chloroplast Group 1 (Aveneae type)</taxon>
        <taxon>Aveninae</taxon>
        <taxon>Avena</taxon>
    </lineage>
</organism>
<dbReference type="EnsemblPlants" id="AVESA.00010b.r2.6CG1102050.1">
    <property type="protein sequence ID" value="AVESA.00010b.r2.6CG1102050.1.CDS"/>
    <property type="gene ID" value="AVESA.00010b.r2.6CG1102050"/>
</dbReference>
<reference evidence="1" key="1">
    <citation type="submission" date="2021-05" db="EMBL/GenBank/DDBJ databases">
        <authorList>
            <person name="Scholz U."/>
            <person name="Mascher M."/>
            <person name="Fiebig A."/>
        </authorList>
    </citation>
    <scope>NUCLEOTIDE SEQUENCE [LARGE SCALE GENOMIC DNA]</scope>
</reference>
<dbReference type="Proteomes" id="UP001732700">
    <property type="component" value="Chromosome 6C"/>
</dbReference>
<reference evidence="1" key="2">
    <citation type="submission" date="2025-09" db="UniProtKB">
        <authorList>
            <consortium name="EnsemblPlants"/>
        </authorList>
    </citation>
    <scope>IDENTIFICATION</scope>
</reference>
<keyword evidence="2" id="KW-1185">Reference proteome</keyword>